<dbReference type="AlphaFoldDB" id="A0A238WTG0"/>
<dbReference type="PROSITE" id="PS51462">
    <property type="entry name" value="NUDIX"/>
    <property type="match status" value="1"/>
</dbReference>
<organism evidence="4 5">
    <name type="scientific">Puniceibacterium sediminis</name>
    <dbReference type="NCBI Taxonomy" id="1608407"/>
    <lineage>
        <taxon>Bacteria</taxon>
        <taxon>Pseudomonadati</taxon>
        <taxon>Pseudomonadota</taxon>
        <taxon>Alphaproteobacteria</taxon>
        <taxon>Rhodobacterales</taxon>
        <taxon>Paracoccaceae</taxon>
        <taxon>Puniceibacterium</taxon>
    </lineage>
</organism>
<comment type="cofactor">
    <cofactor evidence="1">
        <name>Mg(2+)</name>
        <dbReference type="ChEBI" id="CHEBI:18420"/>
    </cofactor>
</comment>
<dbReference type="InterPro" id="IPR015797">
    <property type="entry name" value="NUDIX_hydrolase-like_dom_sf"/>
</dbReference>
<evidence type="ECO:0000256" key="2">
    <source>
        <dbReference type="ARBA" id="ARBA00022801"/>
    </source>
</evidence>
<dbReference type="InterPro" id="IPR020084">
    <property type="entry name" value="NUDIX_hydrolase_CS"/>
</dbReference>
<dbReference type="PROSITE" id="PS00893">
    <property type="entry name" value="NUDIX_BOX"/>
    <property type="match status" value="1"/>
</dbReference>
<dbReference type="PANTHER" id="PTHR43736">
    <property type="entry name" value="ADP-RIBOSE PYROPHOSPHATASE"/>
    <property type="match status" value="1"/>
</dbReference>
<name>A0A238WTG0_9RHOB</name>
<evidence type="ECO:0000256" key="1">
    <source>
        <dbReference type="ARBA" id="ARBA00001946"/>
    </source>
</evidence>
<feature type="domain" description="Nudix hydrolase" evidence="3">
    <location>
        <begin position="4"/>
        <end position="136"/>
    </location>
</feature>
<sequence length="139" mass="15379">MQQDAFTGAKLLLYVGASLLVIRRDHTPGIPFPGFLDFPGGGREGGEGPEDCVLRETWEEVGLSLDPVQLVWRSPHEPGGGPRSWFFAAHLDDSVVQDVRFGGEGTGWSLMPPDEYLDRGDAIPHFQLMLRRYVATREG</sequence>
<dbReference type="InterPro" id="IPR000086">
    <property type="entry name" value="NUDIX_hydrolase_dom"/>
</dbReference>
<dbReference type="Pfam" id="PF00293">
    <property type="entry name" value="NUDIX"/>
    <property type="match status" value="1"/>
</dbReference>
<dbReference type="PANTHER" id="PTHR43736:SF1">
    <property type="entry name" value="DIHYDRONEOPTERIN TRIPHOSPHATE DIPHOSPHATASE"/>
    <property type="match status" value="1"/>
</dbReference>
<reference evidence="4 5" key="1">
    <citation type="submission" date="2017-06" db="EMBL/GenBank/DDBJ databases">
        <authorList>
            <person name="Kim H.J."/>
            <person name="Triplett B.A."/>
        </authorList>
    </citation>
    <scope>NUCLEOTIDE SEQUENCE [LARGE SCALE GENOMIC DNA]</scope>
    <source>
        <strain evidence="4 5">DSM 29052</strain>
    </source>
</reference>
<gene>
    <name evidence="4" type="ORF">SAMN06265370_1077</name>
</gene>
<dbReference type="Gene3D" id="3.90.79.10">
    <property type="entry name" value="Nucleoside Triphosphate Pyrophosphohydrolase"/>
    <property type="match status" value="1"/>
</dbReference>
<accession>A0A238WTG0</accession>
<keyword evidence="2" id="KW-0378">Hydrolase</keyword>
<evidence type="ECO:0000313" key="4">
    <source>
        <dbReference type="EMBL" id="SNR48939.1"/>
    </source>
</evidence>
<protein>
    <submittedName>
        <fullName evidence="4">8-oxo-dGTP diphosphatase</fullName>
    </submittedName>
</protein>
<dbReference type="Proteomes" id="UP000198417">
    <property type="component" value="Unassembled WGS sequence"/>
</dbReference>
<evidence type="ECO:0000259" key="3">
    <source>
        <dbReference type="PROSITE" id="PS51462"/>
    </source>
</evidence>
<dbReference type="OrthoDB" id="289720at2"/>
<dbReference type="SUPFAM" id="SSF55811">
    <property type="entry name" value="Nudix"/>
    <property type="match status" value="1"/>
</dbReference>
<proteinExistence type="predicted"/>
<dbReference type="EMBL" id="FZNN01000007">
    <property type="protein sequence ID" value="SNR48939.1"/>
    <property type="molecule type" value="Genomic_DNA"/>
</dbReference>
<keyword evidence="5" id="KW-1185">Reference proteome</keyword>
<dbReference type="GO" id="GO:0016787">
    <property type="term" value="F:hydrolase activity"/>
    <property type="evidence" value="ECO:0007669"/>
    <property type="project" value="UniProtKB-KW"/>
</dbReference>
<dbReference type="RefSeq" id="WP_089270410.1">
    <property type="nucleotide sequence ID" value="NZ_FZNN01000007.1"/>
</dbReference>
<evidence type="ECO:0000313" key="5">
    <source>
        <dbReference type="Proteomes" id="UP000198417"/>
    </source>
</evidence>